<dbReference type="InterPro" id="IPR044712">
    <property type="entry name" value="SLC25A32-like"/>
</dbReference>
<organism evidence="11 12">
    <name type="scientific">Tilletia horrida</name>
    <dbReference type="NCBI Taxonomy" id="155126"/>
    <lineage>
        <taxon>Eukaryota</taxon>
        <taxon>Fungi</taxon>
        <taxon>Dikarya</taxon>
        <taxon>Basidiomycota</taxon>
        <taxon>Ustilaginomycotina</taxon>
        <taxon>Exobasidiomycetes</taxon>
        <taxon>Tilletiales</taxon>
        <taxon>Tilletiaceae</taxon>
        <taxon>Tilletia</taxon>
    </lineage>
</organism>
<feature type="region of interest" description="Disordered" evidence="10">
    <location>
        <begin position="545"/>
        <end position="567"/>
    </location>
</feature>
<evidence type="ECO:0000313" key="11">
    <source>
        <dbReference type="EMBL" id="KAK0539537.1"/>
    </source>
</evidence>
<keyword evidence="4 8" id="KW-0812">Transmembrane</keyword>
<keyword evidence="5" id="KW-0677">Repeat</keyword>
<keyword evidence="7 8" id="KW-0472">Membrane</keyword>
<keyword evidence="12" id="KW-1185">Reference proteome</keyword>
<proteinExistence type="inferred from homology"/>
<name>A0AAN6GG89_9BASI</name>
<dbReference type="InterPro" id="IPR018108">
    <property type="entry name" value="MCP_transmembrane"/>
</dbReference>
<evidence type="ECO:0000256" key="4">
    <source>
        <dbReference type="ARBA" id="ARBA00022692"/>
    </source>
</evidence>
<keyword evidence="3 9" id="KW-0813">Transport</keyword>
<feature type="region of interest" description="Disordered" evidence="10">
    <location>
        <begin position="1"/>
        <end position="33"/>
    </location>
</feature>
<evidence type="ECO:0000256" key="10">
    <source>
        <dbReference type="SAM" id="MobiDB-lite"/>
    </source>
</evidence>
<evidence type="ECO:0000256" key="6">
    <source>
        <dbReference type="ARBA" id="ARBA00022989"/>
    </source>
</evidence>
<evidence type="ECO:0000313" key="12">
    <source>
        <dbReference type="Proteomes" id="UP001176521"/>
    </source>
</evidence>
<feature type="compositionally biased region" description="Low complexity" evidence="10">
    <location>
        <begin position="551"/>
        <end position="560"/>
    </location>
</feature>
<evidence type="ECO:0000256" key="2">
    <source>
        <dbReference type="ARBA" id="ARBA00006375"/>
    </source>
</evidence>
<evidence type="ECO:0000256" key="7">
    <source>
        <dbReference type="ARBA" id="ARBA00023136"/>
    </source>
</evidence>
<feature type="compositionally biased region" description="Low complexity" evidence="10">
    <location>
        <begin position="1"/>
        <end position="23"/>
    </location>
</feature>
<keyword evidence="6" id="KW-1133">Transmembrane helix</keyword>
<evidence type="ECO:0000256" key="9">
    <source>
        <dbReference type="RuleBase" id="RU000488"/>
    </source>
</evidence>
<feature type="repeat" description="Solcar" evidence="8">
    <location>
        <begin position="452"/>
        <end position="534"/>
    </location>
</feature>
<comment type="caution">
    <text evidence="11">The sequence shown here is derived from an EMBL/GenBank/DDBJ whole genome shotgun (WGS) entry which is preliminary data.</text>
</comment>
<dbReference type="Pfam" id="PF00153">
    <property type="entry name" value="Mito_carr"/>
    <property type="match status" value="4"/>
</dbReference>
<feature type="repeat" description="Solcar" evidence="8">
    <location>
        <begin position="129"/>
        <end position="233"/>
    </location>
</feature>
<comment type="similarity">
    <text evidence="2 9">Belongs to the mitochondrial carrier (TC 2.A.29) family.</text>
</comment>
<comment type="subcellular location">
    <subcellularLocation>
        <location evidence="1">Membrane</location>
        <topology evidence="1">Multi-pass membrane protein</topology>
    </subcellularLocation>
</comment>
<evidence type="ECO:0000256" key="5">
    <source>
        <dbReference type="ARBA" id="ARBA00022737"/>
    </source>
</evidence>
<dbReference type="SUPFAM" id="SSF103506">
    <property type="entry name" value="Mitochondrial carrier"/>
    <property type="match status" value="1"/>
</dbReference>
<evidence type="ECO:0000256" key="3">
    <source>
        <dbReference type="ARBA" id="ARBA00022448"/>
    </source>
</evidence>
<feature type="repeat" description="Solcar" evidence="8">
    <location>
        <begin position="322"/>
        <end position="419"/>
    </location>
</feature>
<evidence type="ECO:0000256" key="1">
    <source>
        <dbReference type="ARBA" id="ARBA00004141"/>
    </source>
</evidence>
<evidence type="ECO:0000256" key="8">
    <source>
        <dbReference type="PROSITE-ProRule" id="PRU00282"/>
    </source>
</evidence>
<dbReference type="GO" id="GO:0055085">
    <property type="term" value="P:transmembrane transport"/>
    <property type="evidence" value="ECO:0007669"/>
    <property type="project" value="InterPro"/>
</dbReference>
<dbReference type="Gene3D" id="1.50.40.10">
    <property type="entry name" value="Mitochondrial carrier domain"/>
    <property type="match status" value="2"/>
</dbReference>
<dbReference type="GO" id="GO:0006862">
    <property type="term" value="P:nucleotide transport"/>
    <property type="evidence" value="ECO:0007669"/>
    <property type="project" value="InterPro"/>
</dbReference>
<dbReference type="EMBL" id="JAPDMQ010000030">
    <property type="protein sequence ID" value="KAK0539537.1"/>
    <property type="molecule type" value="Genomic_DNA"/>
</dbReference>
<reference evidence="11" key="1">
    <citation type="journal article" date="2023" name="PhytoFront">
        <title>Draft Genome Resources of Seven Strains of Tilletia horrida, Causal Agent of Kernel Smut of Rice.</title>
        <authorList>
            <person name="Khanal S."/>
            <person name="Antony Babu S."/>
            <person name="Zhou X.G."/>
        </authorList>
    </citation>
    <scope>NUCLEOTIDE SEQUENCE</scope>
    <source>
        <strain evidence="11">TX3</strain>
    </source>
</reference>
<gene>
    <name evidence="11" type="primary">FLX1</name>
    <name evidence="11" type="ORF">OC842_000959</name>
</gene>
<dbReference type="AlphaFoldDB" id="A0AAN6GG89"/>
<sequence length="567" mass="59744">MASASSASSSSGSAASLSSAAAGSGSGSGIADTNTSSLEARAAASASSHPVNAAWSRAAVARDSVAAARAAFAERQAASAFTDDRPPPTPEEMEAELADPSRPKKKKTTAQAFLQPTKPSPTAPSFFASQAYDHAAAGIAAGIIATICMNPLDLIKTKFQVDTRKPKPLSQALKMRNLVMTPVSISIDMYRALAHIVQQDGWKGLYRGISPNVVGNASSWGLYFLWYTWIKEYMAARNGQLPDGGTKPLSAAQHLLAATESGAITALMTNPIWVVKTRMFTTTRDGSPANTALARSAAGSTAATSAELQQRPRPQPLVASLAQTGVGAGAGAGGGSMTGRIAELARAGVTSSRIQAQAVATASEQAPSSGVAYNTLWSSLRHIYATEGIRGLWKGAGLALVGVSNGAIQFSAYEQLKRWRTRAALSKAQAKAGSSSKVVITEETAVQLPNFEYVIISGSAKMIAITITYPYQVVRSRIQNHSTAHLYPNIPTCIRLTYANEGLRAFYKGMAANAFRILPGTCVTFVVYENVSWTLRRAADRRSARLKAEQEQQSSRSFSSGRDAQTA</sequence>
<dbReference type="PROSITE" id="PS50920">
    <property type="entry name" value="SOLCAR"/>
    <property type="match status" value="3"/>
</dbReference>
<dbReference type="InterPro" id="IPR023395">
    <property type="entry name" value="MCP_dom_sf"/>
</dbReference>
<protein>
    <submittedName>
        <fullName evidence="11">Mitochondrial FAD carrier protein flx1</fullName>
    </submittedName>
</protein>
<dbReference type="PANTHER" id="PTHR45683">
    <property type="entry name" value="MITOCHONDRIAL NICOTINAMIDE ADENINE DINUCLEOTIDE TRANSPORTER 1-RELATED-RELATED"/>
    <property type="match status" value="1"/>
</dbReference>
<accession>A0AAN6GG89</accession>
<feature type="region of interest" description="Disordered" evidence="10">
    <location>
        <begin position="76"/>
        <end position="121"/>
    </location>
</feature>
<dbReference type="GO" id="GO:0016020">
    <property type="term" value="C:membrane"/>
    <property type="evidence" value="ECO:0007669"/>
    <property type="project" value="UniProtKB-SubCell"/>
</dbReference>
<dbReference type="Proteomes" id="UP001176521">
    <property type="component" value="Unassembled WGS sequence"/>
</dbReference>